<dbReference type="InterPro" id="IPR017452">
    <property type="entry name" value="GPCR_Rhodpsn_7TM"/>
</dbReference>
<evidence type="ECO:0000256" key="5">
    <source>
        <dbReference type="ARBA" id="ARBA00023136"/>
    </source>
</evidence>
<organism evidence="10 11">
    <name type="scientific">Marmota monax</name>
    <name type="common">Woodchuck</name>
    <dbReference type="NCBI Taxonomy" id="9995"/>
    <lineage>
        <taxon>Eukaryota</taxon>
        <taxon>Metazoa</taxon>
        <taxon>Chordata</taxon>
        <taxon>Craniata</taxon>
        <taxon>Vertebrata</taxon>
        <taxon>Euteleostomi</taxon>
        <taxon>Mammalia</taxon>
        <taxon>Eutheria</taxon>
        <taxon>Euarchontoglires</taxon>
        <taxon>Glires</taxon>
        <taxon>Rodentia</taxon>
        <taxon>Sciuromorpha</taxon>
        <taxon>Sciuridae</taxon>
        <taxon>Xerinae</taxon>
        <taxon>Marmotini</taxon>
        <taxon>Marmota</taxon>
    </lineage>
</organism>
<proteinExistence type="predicted"/>
<dbReference type="SUPFAM" id="SSF81321">
    <property type="entry name" value="Family A G protein-coupled receptor-like"/>
    <property type="match status" value="1"/>
</dbReference>
<evidence type="ECO:0000256" key="6">
    <source>
        <dbReference type="ARBA" id="ARBA00023170"/>
    </source>
</evidence>
<name>A0A5E4DC96_MARMO</name>
<reference evidence="10" key="1">
    <citation type="submission" date="2019-04" db="EMBL/GenBank/DDBJ databases">
        <authorList>
            <person name="Alioto T."/>
            <person name="Alioto T."/>
        </authorList>
    </citation>
    <scope>NUCLEOTIDE SEQUENCE [LARGE SCALE GENOMIC DNA]</scope>
</reference>
<sequence length="130" mass="14493">CPNIIEAINVTDILEFHLLSLSADPELQPVLFGLFLTMYLITVFGNLLIVLAVSFDSNLHTPMYFFLSNLSLADICFTSTTVPKMIVNIQTHNRTISFEGCLTQMSLFLIFGCMDDLLLTVMACDCFVAI</sequence>
<evidence type="ECO:0000256" key="1">
    <source>
        <dbReference type="ARBA" id="ARBA00004141"/>
    </source>
</evidence>
<evidence type="ECO:0000313" key="10">
    <source>
        <dbReference type="EMBL" id="VTJ90732.1"/>
    </source>
</evidence>
<protein>
    <recommendedName>
        <fullName evidence="9">G-protein coupled receptors family 1 profile domain-containing protein</fullName>
    </recommendedName>
</protein>
<keyword evidence="4" id="KW-0297">G-protein coupled receptor</keyword>
<gene>
    <name evidence="10" type="ORF">MONAX_5E003158</name>
</gene>
<dbReference type="PANTHER" id="PTHR48001">
    <property type="entry name" value="OLFACTORY RECEPTOR"/>
    <property type="match status" value="1"/>
</dbReference>
<keyword evidence="2 8" id="KW-0812">Transmembrane</keyword>
<dbReference type="GO" id="GO:0004984">
    <property type="term" value="F:olfactory receptor activity"/>
    <property type="evidence" value="ECO:0007669"/>
    <property type="project" value="InterPro"/>
</dbReference>
<keyword evidence="11" id="KW-1185">Reference proteome</keyword>
<dbReference type="GO" id="GO:0016020">
    <property type="term" value="C:membrane"/>
    <property type="evidence" value="ECO:0007669"/>
    <property type="project" value="UniProtKB-SubCell"/>
</dbReference>
<dbReference type="InterPro" id="IPR000725">
    <property type="entry name" value="Olfact_rcpt"/>
</dbReference>
<accession>A0A5E4DC96</accession>
<comment type="subcellular location">
    <subcellularLocation>
        <location evidence="1">Membrane</location>
        <topology evidence="1">Multi-pass membrane protein</topology>
    </subcellularLocation>
</comment>
<evidence type="ECO:0000259" key="9">
    <source>
        <dbReference type="PROSITE" id="PS50262"/>
    </source>
</evidence>
<dbReference type="AlphaFoldDB" id="A0A5E4DC96"/>
<evidence type="ECO:0000256" key="8">
    <source>
        <dbReference type="SAM" id="Phobius"/>
    </source>
</evidence>
<keyword evidence="6" id="KW-0675">Receptor</keyword>
<dbReference type="Gene3D" id="1.20.1070.10">
    <property type="entry name" value="Rhodopsin 7-helix transmembrane proteins"/>
    <property type="match status" value="1"/>
</dbReference>
<evidence type="ECO:0000256" key="7">
    <source>
        <dbReference type="ARBA" id="ARBA00023224"/>
    </source>
</evidence>
<dbReference type="Pfam" id="PF13853">
    <property type="entry name" value="7tm_4"/>
    <property type="match status" value="1"/>
</dbReference>
<dbReference type="InterPro" id="IPR000276">
    <property type="entry name" value="GPCR_Rhodpsn"/>
</dbReference>
<keyword evidence="7" id="KW-0807">Transducer</keyword>
<evidence type="ECO:0000256" key="2">
    <source>
        <dbReference type="ARBA" id="ARBA00022692"/>
    </source>
</evidence>
<feature type="transmembrane region" description="Helical" evidence="8">
    <location>
        <begin position="30"/>
        <end position="53"/>
    </location>
</feature>
<feature type="non-terminal residue" evidence="10">
    <location>
        <position position="1"/>
    </location>
</feature>
<feature type="domain" description="G-protein coupled receptors family 1 profile" evidence="9">
    <location>
        <begin position="45"/>
        <end position="130"/>
    </location>
</feature>
<feature type="transmembrane region" description="Helical" evidence="8">
    <location>
        <begin position="107"/>
        <end position="128"/>
    </location>
</feature>
<evidence type="ECO:0000313" key="11">
    <source>
        <dbReference type="Proteomes" id="UP000335636"/>
    </source>
</evidence>
<evidence type="ECO:0000256" key="4">
    <source>
        <dbReference type="ARBA" id="ARBA00023040"/>
    </source>
</evidence>
<comment type="caution">
    <text evidence="10">The sequence shown here is derived from an EMBL/GenBank/DDBJ whole genome shotgun (WGS) entry which is preliminary data.</text>
</comment>
<feature type="transmembrane region" description="Helical" evidence="8">
    <location>
        <begin position="65"/>
        <end position="87"/>
    </location>
</feature>
<keyword evidence="3 8" id="KW-1133">Transmembrane helix</keyword>
<dbReference type="PRINTS" id="PR00237">
    <property type="entry name" value="GPCRRHODOPSN"/>
</dbReference>
<dbReference type="EMBL" id="CABDUW010004965">
    <property type="protein sequence ID" value="VTJ90732.1"/>
    <property type="molecule type" value="Genomic_DNA"/>
</dbReference>
<dbReference type="Proteomes" id="UP000335636">
    <property type="component" value="Unassembled WGS sequence"/>
</dbReference>
<evidence type="ECO:0000256" key="3">
    <source>
        <dbReference type="ARBA" id="ARBA00022989"/>
    </source>
</evidence>
<dbReference type="GO" id="GO:0004930">
    <property type="term" value="F:G protein-coupled receptor activity"/>
    <property type="evidence" value="ECO:0007669"/>
    <property type="project" value="UniProtKB-KW"/>
</dbReference>
<keyword evidence="5 8" id="KW-0472">Membrane</keyword>
<dbReference type="PROSITE" id="PS50262">
    <property type="entry name" value="G_PROTEIN_RECEP_F1_2"/>
    <property type="match status" value="1"/>
</dbReference>